<proteinExistence type="predicted"/>
<dbReference type="SUPFAM" id="SSF52540">
    <property type="entry name" value="P-loop containing nucleoside triphosphate hydrolases"/>
    <property type="match status" value="1"/>
</dbReference>
<dbReference type="Pfam" id="PF00271">
    <property type="entry name" value="Helicase_C"/>
    <property type="match status" value="1"/>
</dbReference>
<dbReference type="PANTHER" id="PTHR47396">
    <property type="entry name" value="TYPE I RESTRICTION ENZYME ECOKI R PROTEIN"/>
    <property type="match status" value="1"/>
</dbReference>
<dbReference type="InterPro" id="IPR014001">
    <property type="entry name" value="Helicase_ATP-bd"/>
</dbReference>
<keyword evidence="3" id="KW-0347">Helicase</keyword>
<dbReference type="InterPro" id="IPR027417">
    <property type="entry name" value="P-loop_NTPase"/>
</dbReference>
<dbReference type="InterPro" id="IPR001650">
    <property type="entry name" value="Helicase_C-like"/>
</dbReference>
<dbReference type="Proteomes" id="UP000012488">
    <property type="component" value="Chromosome"/>
</dbReference>
<protein>
    <submittedName>
        <fullName evidence="3">DEAD/DEAH box helicase</fullName>
    </submittedName>
</protein>
<feature type="domain" description="Helicase ATP-binding" evidence="1">
    <location>
        <begin position="177"/>
        <end position="348"/>
    </location>
</feature>
<dbReference type="Pfam" id="PF04851">
    <property type="entry name" value="ResIII"/>
    <property type="match status" value="1"/>
</dbReference>
<dbReference type="GO" id="GO:0004386">
    <property type="term" value="F:helicase activity"/>
    <property type="evidence" value="ECO:0007669"/>
    <property type="project" value="UniProtKB-KW"/>
</dbReference>
<keyword evidence="3" id="KW-0067">ATP-binding</keyword>
<dbReference type="OrthoDB" id="5194627at2"/>
<dbReference type="PROSITE" id="PS51194">
    <property type="entry name" value="HELICASE_CTER"/>
    <property type="match status" value="1"/>
</dbReference>
<dbReference type="SMART" id="SM00487">
    <property type="entry name" value="DEXDc"/>
    <property type="match status" value="1"/>
</dbReference>
<dbReference type="KEGG" id="mmes:MMSR116_02180"/>
<dbReference type="InterPro" id="IPR006935">
    <property type="entry name" value="Helicase/UvrB_N"/>
</dbReference>
<evidence type="ECO:0000259" key="1">
    <source>
        <dbReference type="PROSITE" id="PS51192"/>
    </source>
</evidence>
<reference evidence="3 4" key="1">
    <citation type="journal article" date="2012" name="Genet. Mol. Biol.">
        <title>Analysis of 16S rRNA and mxaF genes revealing insights into Methylobacterium niche-specific plant association.</title>
        <authorList>
            <person name="Dourado M.N."/>
            <person name="Andreote F.D."/>
            <person name="Dini-Andreote F."/>
            <person name="Conti R."/>
            <person name="Araujo J.M."/>
            <person name="Araujo W.L."/>
        </authorList>
    </citation>
    <scope>NUCLEOTIDE SEQUENCE [LARGE SCALE GENOMIC DNA]</scope>
    <source>
        <strain evidence="3 4">SR1.6/6</strain>
    </source>
</reference>
<dbReference type="CDD" id="cd17926">
    <property type="entry name" value="DEXHc_RE"/>
    <property type="match status" value="1"/>
</dbReference>
<dbReference type="PROSITE" id="PS51192">
    <property type="entry name" value="HELICASE_ATP_BIND_1"/>
    <property type="match status" value="1"/>
</dbReference>
<dbReference type="GO" id="GO:0016787">
    <property type="term" value="F:hydrolase activity"/>
    <property type="evidence" value="ECO:0007669"/>
    <property type="project" value="InterPro"/>
</dbReference>
<dbReference type="GO" id="GO:0005524">
    <property type="term" value="F:ATP binding"/>
    <property type="evidence" value="ECO:0007669"/>
    <property type="project" value="InterPro"/>
</dbReference>
<dbReference type="GO" id="GO:0005829">
    <property type="term" value="C:cytosol"/>
    <property type="evidence" value="ECO:0007669"/>
    <property type="project" value="TreeGrafter"/>
</dbReference>
<evidence type="ECO:0000313" key="3">
    <source>
        <dbReference type="EMBL" id="QGY00844.1"/>
    </source>
</evidence>
<keyword evidence="3" id="KW-0378">Hydrolase</keyword>
<dbReference type="EMBL" id="CP043538">
    <property type="protein sequence ID" value="QGY00844.1"/>
    <property type="molecule type" value="Genomic_DNA"/>
</dbReference>
<sequence>MTSEDHPGVTVEPVEAAAEAEAATGPTVELDLPEIRFTEKKRIGMRFCVLAPARKVVVERVSSIRISAKRDVEVHHLATGENIVIADKKLNSIPAGVAGVLLREAGRKNRWQWHSVLSAFKAHFEADPAAVAASVEASWRDRFQFRTEIVDGDGNVAKGDEGLRPPQIGALHAVGMHWSVFATETATVVMPTGTGKTETMLCAVVNYRRGPTLVAVPSNALRWQTARKFGSLGLLRQLGLVDEDIHNPVVAVVTGEPSTPEDLDLFRGCNVIVGVMTSLGGTATVALLPDIAAAMRNLFVDEAHHVAADTWSAFRDHFKAHRIVQFTATPFRLDGKLVDGRVIFSYPLAAAQRDGYFKPIRFLSIFQIDPEKADEEIAEEALAALRADLNGGLDHLLMARCARIPRGDGLLALYRRLAPGMNPILVHSDMSDLEVSRALDTLRSGDSRIVVCVNMLGEGFDLPQLKVAALHDLHKSLPVLLQFTGRFTRSSAARIGNATVVANIADPRVSSKLERLYSESADWNQLLSEASSNAAREHAELTEFLRQSQDLVPEENLEGLRISKNLLRPKFSTITYRCKTFTPKNFHDGVPDKTYVHAAWLNEADSLVYFVTRKEERVRWSRGKKLADRQWDLYVLHHDAEAGLLHVNSSDKDSMHEGLARSVGGTVRIDGEQTFRALGRVNRLIFNNIGVRKHGRRNMSFAMYTGADVRAALTLTETTGATKSNLDGRGWEGGAVVSPGCSAKGRVWSKAQGTIPQWLRWCRPVGRKLLDASIDVNKILQNVLVPKEVKGEFPDEHVLSVDWPVETLKTSDERILLVKHGIQVPMAYCEWAHEPEASSRTRITFRLVSAGGELNDRFALELDPDRGYRFAGVDHVRIRQGRLDMALVDFLYDYPLVVRYVSLKELEGDLLYEQTSGAPARIEERQLRPWDWHGVDIQVESTWKEGVERPWSVQSRVAAHYVDEGYDVVFNDDDAGEAADLVCLRETGDAVGLVLVHCKYSGRPDPGERVKDVVEVSSQAIRSASWRGNFDRLHRHMIARSRLVGNGTPARSRFLAGSIRRLADIAKAARMKPVELEIVIVQPGVRRARLTDDQAVVLGSATAYLRQTVDVDLTVICSA</sequence>
<name>A0A6B9FIC8_9HYPH</name>
<evidence type="ECO:0000259" key="2">
    <source>
        <dbReference type="PROSITE" id="PS51194"/>
    </source>
</evidence>
<accession>A0A6B9FIC8</accession>
<dbReference type="AlphaFoldDB" id="A0A6B9FIC8"/>
<dbReference type="InterPro" id="IPR050742">
    <property type="entry name" value="Helicase_Restrict-Modif_Enz"/>
</dbReference>
<dbReference type="GO" id="GO:0003677">
    <property type="term" value="F:DNA binding"/>
    <property type="evidence" value="ECO:0007669"/>
    <property type="project" value="InterPro"/>
</dbReference>
<reference evidence="3 4" key="2">
    <citation type="journal article" date="2013" name="Genome Announc.">
        <title>Draft Genome Sequence of Methylobacterium mesophilicum Strain SR1.6/6, Isolated from Citrus sinensis.</title>
        <authorList>
            <person name="Marinho Almeida D."/>
            <person name="Dini-Andreote F."/>
            <person name="Camargo Neves A.A."/>
            <person name="Juca Ramos R.T."/>
            <person name="Andreote F.D."/>
            <person name="Carneiro A.R."/>
            <person name="Oliveira de Souza Lima A."/>
            <person name="Caracciolo Gomes de Sa P.H."/>
            <person name="Ribeiro Barbosa M.S."/>
            <person name="Araujo W.L."/>
            <person name="Silva A."/>
        </authorList>
    </citation>
    <scope>NUCLEOTIDE SEQUENCE [LARGE SCALE GENOMIC DNA]</scope>
    <source>
        <strain evidence="3 4">SR1.6/6</strain>
    </source>
</reference>
<dbReference type="RefSeq" id="WP_010686473.1">
    <property type="nucleotide sequence ID" value="NZ_CP043538.1"/>
</dbReference>
<feature type="domain" description="Helicase C-terminal" evidence="2">
    <location>
        <begin position="369"/>
        <end position="568"/>
    </location>
</feature>
<keyword evidence="3" id="KW-0547">Nucleotide-binding</keyword>
<gene>
    <name evidence="3" type="ORF">MMSR116_02180</name>
</gene>
<dbReference type="PANTHER" id="PTHR47396:SF1">
    <property type="entry name" value="ATP-DEPENDENT HELICASE IRC3-RELATED"/>
    <property type="match status" value="1"/>
</dbReference>
<dbReference type="Gene3D" id="3.40.50.300">
    <property type="entry name" value="P-loop containing nucleotide triphosphate hydrolases"/>
    <property type="match status" value="2"/>
</dbReference>
<dbReference type="SMART" id="SM00490">
    <property type="entry name" value="HELICc"/>
    <property type="match status" value="1"/>
</dbReference>
<evidence type="ECO:0000313" key="4">
    <source>
        <dbReference type="Proteomes" id="UP000012488"/>
    </source>
</evidence>
<organism evidence="3 4">
    <name type="scientific">Methylobacterium mesophilicum SR1.6/6</name>
    <dbReference type="NCBI Taxonomy" id="908290"/>
    <lineage>
        <taxon>Bacteria</taxon>
        <taxon>Pseudomonadati</taxon>
        <taxon>Pseudomonadota</taxon>
        <taxon>Alphaproteobacteria</taxon>
        <taxon>Hyphomicrobiales</taxon>
        <taxon>Methylobacteriaceae</taxon>
        <taxon>Methylobacterium</taxon>
    </lineage>
</organism>